<dbReference type="InterPro" id="IPR030963">
    <property type="entry name" value="DHQ_synth_fam"/>
</dbReference>
<dbReference type="GO" id="GO:0005737">
    <property type="term" value="C:cytoplasm"/>
    <property type="evidence" value="ECO:0007669"/>
    <property type="project" value="UniProtKB-SubCell"/>
</dbReference>
<feature type="domain" description="3-dehydroquinate synthase C-terminal" evidence="20">
    <location>
        <begin position="183"/>
        <end position="322"/>
    </location>
</feature>
<keyword evidence="13 18" id="KW-0862">Zinc</keyword>
<evidence type="ECO:0000256" key="6">
    <source>
        <dbReference type="ARBA" id="ARBA00005412"/>
    </source>
</evidence>
<evidence type="ECO:0000256" key="12">
    <source>
        <dbReference type="ARBA" id="ARBA00022741"/>
    </source>
</evidence>
<dbReference type="GO" id="GO:0008652">
    <property type="term" value="P:amino acid biosynthetic process"/>
    <property type="evidence" value="ECO:0007669"/>
    <property type="project" value="UniProtKB-KW"/>
</dbReference>
<keyword evidence="11 18" id="KW-0479">Metal-binding</keyword>
<keyword evidence="9 18" id="KW-0963">Cytoplasm</keyword>
<dbReference type="PIRSF" id="PIRSF001455">
    <property type="entry name" value="DHQ_synth"/>
    <property type="match status" value="1"/>
</dbReference>
<reference evidence="21 22" key="1">
    <citation type="journal article" date="2015" name="Genome Announc.">
        <title>Expanding the biotechnology potential of lactobacilli through comparative genomics of 213 strains and associated genera.</title>
        <authorList>
            <person name="Sun Z."/>
            <person name="Harris H.M."/>
            <person name="McCann A."/>
            <person name="Guo C."/>
            <person name="Argimon S."/>
            <person name="Zhang W."/>
            <person name="Yang X."/>
            <person name="Jeffery I.B."/>
            <person name="Cooney J.C."/>
            <person name="Kagawa T.F."/>
            <person name="Liu W."/>
            <person name="Song Y."/>
            <person name="Salvetti E."/>
            <person name="Wrobel A."/>
            <person name="Rasinkangas P."/>
            <person name="Parkhill J."/>
            <person name="Rea M.C."/>
            <person name="O'Sullivan O."/>
            <person name="Ritari J."/>
            <person name="Douillard F.P."/>
            <person name="Paul Ross R."/>
            <person name="Yang R."/>
            <person name="Briner A.E."/>
            <person name="Felis G.E."/>
            <person name="de Vos W.M."/>
            <person name="Barrangou R."/>
            <person name="Klaenhammer T.R."/>
            <person name="Caufield P.W."/>
            <person name="Cui Y."/>
            <person name="Zhang H."/>
            <person name="O'Toole P.W."/>
        </authorList>
    </citation>
    <scope>NUCLEOTIDE SEQUENCE [LARGE SCALE GENOMIC DNA]</scope>
    <source>
        <strain evidence="21 22">DSM 16230</strain>
    </source>
</reference>
<evidence type="ECO:0000256" key="3">
    <source>
        <dbReference type="ARBA" id="ARBA00001947"/>
    </source>
</evidence>
<keyword evidence="15 18" id="KW-0057">Aromatic amino acid biosynthesis</keyword>
<dbReference type="GO" id="GO:0046872">
    <property type="term" value="F:metal ion binding"/>
    <property type="evidence" value="ECO:0007669"/>
    <property type="project" value="UniProtKB-KW"/>
</dbReference>
<dbReference type="RefSeq" id="WP_056960422.1">
    <property type="nucleotide sequence ID" value="NZ_AZFQ01000034.1"/>
</dbReference>
<dbReference type="NCBIfam" id="TIGR01357">
    <property type="entry name" value="aroB"/>
    <property type="match status" value="1"/>
</dbReference>
<feature type="binding site" evidence="18">
    <location>
        <position position="186"/>
    </location>
    <ligand>
        <name>Zn(2+)</name>
        <dbReference type="ChEBI" id="CHEBI:29105"/>
    </ligand>
</feature>
<dbReference type="EMBL" id="AZFQ01000034">
    <property type="protein sequence ID" value="KRL98991.1"/>
    <property type="molecule type" value="Genomic_DNA"/>
</dbReference>
<evidence type="ECO:0000256" key="7">
    <source>
        <dbReference type="ARBA" id="ARBA00013031"/>
    </source>
</evidence>
<evidence type="ECO:0000256" key="2">
    <source>
        <dbReference type="ARBA" id="ARBA00001911"/>
    </source>
</evidence>
<dbReference type="GO" id="GO:0009423">
    <property type="term" value="P:chorismate biosynthetic process"/>
    <property type="evidence" value="ECO:0007669"/>
    <property type="project" value="UniProtKB-UniRule"/>
</dbReference>
<feature type="binding site" evidence="18">
    <location>
        <position position="263"/>
    </location>
    <ligand>
        <name>Zn(2+)</name>
        <dbReference type="ChEBI" id="CHEBI:29105"/>
    </ligand>
</feature>
<keyword evidence="12 18" id="KW-0547">Nucleotide-binding</keyword>
<evidence type="ECO:0000259" key="19">
    <source>
        <dbReference type="Pfam" id="PF01761"/>
    </source>
</evidence>
<dbReference type="Gene3D" id="1.20.1090.10">
    <property type="entry name" value="Dehydroquinate synthase-like - alpha domain"/>
    <property type="match status" value="1"/>
</dbReference>
<proteinExistence type="inferred from homology"/>
<keyword evidence="16 18" id="KW-0456">Lyase</keyword>
<evidence type="ECO:0000256" key="9">
    <source>
        <dbReference type="ARBA" id="ARBA00022490"/>
    </source>
</evidence>
<comment type="caution">
    <text evidence="21">The sequence shown here is derived from an EMBL/GenBank/DDBJ whole genome shotgun (WGS) entry which is preliminary data.</text>
</comment>
<keyword evidence="22" id="KW-1185">Reference proteome</keyword>
<dbReference type="InterPro" id="IPR030960">
    <property type="entry name" value="DHQS/DOIS_N"/>
</dbReference>
<dbReference type="Gene3D" id="3.40.50.1970">
    <property type="match status" value="1"/>
</dbReference>
<evidence type="ECO:0000313" key="22">
    <source>
        <dbReference type="Proteomes" id="UP000051166"/>
    </source>
</evidence>
<dbReference type="GO" id="GO:0009073">
    <property type="term" value="P:aromatic amino acid family biosynthetic process"/>
    <property type="evidence" value="ECO:0007669"/>
    <property type="project" value="UniProtKB-KW"/>
</dbReference>
<dbReference type="Pfam" id="PF24621">
    <property type="entry name" value="DHQS_C"/>
    <property type="match status" value="1"/>
</dbReference>
<dbReference type="PATRIC" id="fig|1423801.4.peg.264"/>
<feature type="domain" description="3-dehydroquinate synthase N-terminal" evidence="19">
    <location>
        <begin position="69"/>
        <end position="180"/>
    </location>
</feature>
<dbReference type="GO" id="GO:0003856">
    <property type="term" value="F:3-dehydroquinate synthase activity"/>
    <property type="evidence" value="ECO:0007669"/>
    <property type="project" value="UniProtKB-UniRule"/>
</dbReference>
<sequence>MTQTIKVEPRSHPYTVKIIFQGLRHLETHISRVWSKRQIVIITDEHVGPLYAQQACAHLSAAGYPTKVLTIPAGEQSKSWSQLEKVVNQLAAWHLSRTDGIIALGGGVVGDLAGFAASIYLRGIAVIQVPTSLLAQVDSSVGGKTAIDLPTGKNLVGTFYQPDFVLIDPAVLQTLPQRLLAEGYGEILKCAIMAGSDFWNLTAHIQSCTALLQAAPQLISASVSFKAAVVTADETETQQRQLLNLGHTVGHAVEIAAAGRLFHGEAVAIGLYQLTRLFEKKQLTPNGTSTLLAQRLQALGLPLADPALGTPAFYQALQHDKKLKQQQLTLIYLKKIGHPAFYELPLAEAMTWFKHELPQRSH</sequence>
<dbReference type="FunFam" id="3.40.50.1970:FF:000007">
    <property type="entry name" value="Pentafunctional AROM polypeptide"/>
    <property type="match status" value="1"/>
</dbReference>
<comment type="subcellular location">
    <subcellularLocation>
        <location evidence="4 18">Cytoplasm</location>
    </subcellularLocation>
</comment>
<comment type="cofactor">
    <cofactor evidence="18">
        <name>Co(2+)</name>
        <dbReference type="ChEBI" id="CHEBI:48828"/>
    </cofactor>
    <cofactor evidence="18">
        <name>Zn(2+)</name>
        <dbReference type="ChEBI" id="CHEBI:29105"/>
    </cofactor>
    <text evidence="18">Binds 1 divalent metal cation per subunit. Can use either Co(2+) or Zn(2+).</text>
</comment>
<dbReference type="CDD" id="cd08195">
    <property type="entry name" value="DHQS"/>
    <property type="match status" value="1"/>
</dbReference>
<evidence type="ECO:0000256" key="14">
    <source>
        <dbReference type="ARBA" id="ARBA00023027"/>
    </source>
</evidence>
<evidence type="ECO:0000256" key="13">
    <source>
        <dbReference type="ARBA" id="ARBA00022833"/>
    </source>
</evidence>
<dbReference type="GO" id="GO:0000166">
    <property type="term" value="F:nucleotide binding"/>
    <property type="evidence" value="ECO:0007669"/>
    <property type="project" value="UniProtKB-KW"/>
</dbReference>
<feature type="binding site" evidence="18">
    <location>
        <position position="144"/>
    </location>
    <ligand>
        <name>NAD(+)</name>
        <dbReference type="ChEBI" id="CHEBI:57540"/>
    </ligand>
</feature>
<dbReference type="Pfam" id="PF01761">
    <property type="entry name" value="DHQ_synthase"/>
    <property type="match status" value="1"/>
</dbReference>
<name>A0A0R1V056_9LACO</name>
<evidence type="ECO:0000313" key="21">
    <source>
        <dbReference type="EMBL" id="KRL98991.1"/>
    </source>
</evidence>
<dbReference type="SUPFAM" id="SSF56796">
    <property type="entry name" value="Dehydroquinate synthase-like"/>
    <property type="match status" value="1"/>
</dbReference>
<comment type="cofactor">
    <cofactor evidence="3">
        <name>Zn(2+)</name>
        <dbReference type="ChEBI" id="CHEBI:29105"/>
    </cofactor>
</comment>
<dbReference type="OrthoDB" id="9806583at2"/>
<evidence type="ECO:0000256" key="16">
    <source>
        <dbReference type="ARBA" id="ARBA00023239"/>
    </source>
</evidence>
<keyword evidence="17 18" id="KW-0170">Cobalt</keyword>
<evidence type="ECO:0000256" key="5">
    <source>
        <dbReference type="ARBA" id="ARBA00004661"/>
    </source>
</evidence>
<dbReference type="HAMAP" id="MF_00110">
    <property type="entry name" value="DHQ_synthase"/>
    <property type="match status" value="1"/>
</dbReference>
<keyword evidence="14 18" id="KW-0520">NAD</keyword>
<dbReference type="STRING" id="1423801.FD50_GL000257"/>
<comment type="pathway">
    <text evidence="5 18">Metabolic intermediate biosynthesis; chorismate biosynthesis; chorismate from D-erythrose 4-phosphate and phosphoenolpyruvate: step 2/7.</text>
</comment>
<evidence type="ECO:0000256" key="15">
    <source>
        <dbReference type="ARBA" id="ARBA00023141"/>
    </source>
</evidence>
<dbReference type="InterPro" id="IPR056179">
    <property type="entry name" value="DHQS_C"/>
</dbReference>
<evidence type="ECO:0000256" key="10">
    <source>
        <dbReference type="ARBA" id="ARBA00022605"/>
    </source>
</evidence>
<organism evidence="21 22">
    <name type="scientific">Liquorilactobacillus satsumensis DSM 16230 = JCM 12392</name>
    <dbReference type="NCBI Taxonomy" id="1423801"/>
    <lineage>
        <taxon>Bacteria</taxon>
        <taxon>Bacillati</taxon>
        <taxon>Bacillota</taxon>
        <taxon>Bacilli</taxon>
        <taxon>Lactobacillales</taxon>
        <taxon>Lactobacillaceae</taxon>
        <taxon>Liquorilactobacillus</taxon>
    </lineage>
</organism>
<dbReference type="AlphaFoldDB" id="A0A0R1V056"/>
<evidence type="ECO:0000256" key="11">
    <source>
        <dbReference type="ARBA" id="ARBA00022723"/>
    </source>
</evidence>
<feature type="binding site" evidence="18">
    <location>
        <position position="153"/>
    </location>
    <ligand>
        <name>NAD(+)</name>
        <dbReference type="ChEBI" id="CHEBI:57540"/>
    </ligand>
</feature>
<evidence type="ECO:0000256" key="1">
    <source>
        <dbReference type="ARBA" id="ARBA00001393"/>
    </source>
</evidence>
<dbReference type="EC" id="4.2.3.4" evidence="7 18"/>
<comment type="similarity">
    <text evidence="6 18">Belongs to the sugar phosphate cyclases superfamily. Dehydroquinate synthase family.</text>
</comment>
<evidence type="ECO:0000259" key="20">
    <source>
        <dbReference type="Pfam" id="PF24621"/>
    </source>
</evidence>
<dbReference type="GeneID" id="98307714"/>
<dbReference type="Proteomes" id="UP000051166">
    <property type="component" value="Unassembled WGS sequence"/>
</dbReference>
<accession>A0A0R1V056</accession>
<comment type="function">
    <text evidence="18">Catalyzes the conversion of 3-deoxy-D-arabino-heptulosonate 7-phosphate (DAHP) to dehydroquinate (DHQ).</text>
</comment>
<comment type="catalytic activity">
    <reaction evidence="1 18">
        <text>7-phospho-2-dehydro-3-deoxy-D-arabino-heptonate = 3-dehydroquinate + phosphate</text>
        <dbReference type="Rhea" id="RHEA:21968"/>
        <dbReference type="ChEBI" id="CHEBI:32364"/>
        <dbReference type="ChEBI" id="CHEBI:43474"/>
        <dbReference type="ChEBI" id="CHEBI:58394"/>
        <dbReference type="EC" id="4.2.3.4"/>
    </reaction>
</comment>
<dbReference type="PANTHER" id="PTHR43622">
    <property type="entry name" value="3-DEHYDROQUINATE SYNTHASE"/>
    <property type="match status" value="1"/>
</dbReference>
<evidence type="ECO:0000256" key="4">
    <source>
        <dbReference type="ARBA" id="ARBA00004496"/>
    </source>
</evidence>
<evidence type="ECO:0000256" key="17">
    <source>
        <dbReference type="ARBA" id="ARBA00023285"/>
    </source>
</evidence>
<gene>
    <name evidence="18" type="primary">aroB</name>
    <name evidence="21" type="ORF">FD50_GL000257</name>
</gene>
<evidence type="ECO:0000256" key="8">
    <source>
        <dbReference type="ARBA" id="ARBA00017684"/>
    </source>
</evidence>
<dbReference type="UniPathway" id="UPA00053">
    <property type="reaction ID" value="UER00085"/>
</dbReference>
<dbReference type="InterPro" id="IPR050071">
    <property type="entry name" value="Dehydroquinate_synthase"/>
</dbReference>
<feature type="binding site" evidence="18">
    <location>
        <position position="247"/>
    </location>
    <ligand>
        <name>Zn(2+)</name>
        <dbReference type="ChEBI" id="CHEBI:29105"/>
    </ligand>
</feature>
<dbReference type="PANTHER" id="PTHR43622:SF7">
    <property type="entry name" value="3-DEHYDROQUINATE SYNTHASE, CHLOROPLASTIC"/>
    <property type="match status" value="1"/>
</dbReference>
<feature type="binding site" evidence="18">
    <location>
        <begin position="131"/>
        <end position="132"/>
    </location>
    <ligand>
        <name>NAD(+)</name>
        <dbReference type="ChEBI" id="CHEBI:57540"/>
    </ligand>
</feature>
<comment type="caution">
    <text evidence="18">Lacks conserved residue(s) required for the propagation of feature annotation.</text>
</comment>
<dbReference type="InterPro" id="IPR016037">
    <property type="entry name" value="DHQ_synth_AroB"/>
</dbReference>
<feature type="binding site" evidence="18">
    <location>
        <begin position="107"/>
        <end position="111"/>
    </location>
    <ligand>
        <name>NAD(+)</name>
        <dbReference type="ChEBI" id="CHEBI:57540"/>
    </ligand>
</feature>
<comment type="cofactor">
    <cofactor evidence="2 18">
        <name>NAD(+)</name>
        <dbReference type="ChEBI" id="CHEBI:57540"/>
    </cofactor>
</comment>
<evidence type="ECO:0000256" key="18">
    <source>
        <dbReference type="HAMAP-Rule" id="MF_00110"/>
    </source>
</evidence>
<protein>
    <recommendedName>
        <fullName evidence="8 18">3-dehydroquinate synthase</fullName>
        <shortName evidence="18">DHQS</shortName>
        <ecNumber evidence="7 18">4.2.3.4</ecNumber>
    </recommendedName>
</protein>
<keyword evidence="10 18" id="KW-0028">Amino-acid biosynthesis</keyword>